<dbReference type="Proteomes" id="UP001333818">
    <property type="component" value="Unassembled WGS sequence"/>
</dbReference>
<dbReference type="EMBL" id="JAZBJZ010000044">
    <property type="protein sequence ID" value="MEE3717515.1"/>
    <property type="molecule type" value="Genomic_DNA"/>
</dbReference>
<reference evidence="1" key="1">
    <citation type="submission" date="2024-01" db="EMBL/GenBank/DDBJ databases">
        <title>Bank of Algae and Cyanobacteria of the Azores (BACA) strain genomes.</title>
        <authorList>
            <person name="Luz R."/>
            <person name="Cordeiro R."/>
            <person name="Fonseca A."/>
            <person name="Goncalves V."/>
        </authorList>
    </citation>
    <scope>NUCLEOTIDE SEQUENCE</scope>
    <source>
        <strain evidence="1">BACA0141</strain>
    </source>
</reference>
<evidence type="ECO:0000313" key="2">
    <source>
        <dbReference type="Proteomes" id="UP001333818"/>
    </source>
</evidence>
<sequence>MSGQQQDSMKFLTMEEAYAIDGAMLSTMEKFMTRIAISSLRVLAHIAQAYGIPGEALQPSQIVQWIEQDSQIRREKGKDAAFLNWAKEEEELDFADDRNDEVTGAALSSDEKFLTRMTISAMQVLIPIAKDYGVSMEALTVSQIIAWVEKDAKLKREQGQEAGFLQW</sequence>
<name>A0AAW9PSV9_9CYAN</name>
<comment type="caution">
    <text evidence="1">The sequence shown here is derived from an EMBL/GenBank/DDBJ whole genome shotgun (WGS) entry which is preliminary data.</text>
</comment>
<dbReference type="AlphaFoldDB" id="A0AAW9PSV9"/>
<keyword evidence="2" id="KW-1185">Reference proteome</keyword>
<accession>A0AAW9PSV9</accession>
<evidence type="ECO:0000313" key="1">
    <source>
        <dbReference type="EMBL" id="MEE3717515.1"/>
    </source>
</evidence>
<proteinExistence type="predicted"/>
<protein>
    <submittedName>
        <fullName evidence="1">Uncharacterized protein</fullName>
    </submittedName>
</protein>
<dbReference type="PANTHER" id="PTHR36382:SF2">
    <property type="entry name" value="OS04G0635700 PROTEIN"/>
    <property type="match status" value="1"/>
</dbReference>
<dbReference type="PANTHER" id="PTHR36382">
    <property type="entry name" value="OSJNBA0043L09.26 PROTEIN"/>
    <property type="match status" value="1"/>
</dbReference>
<gene>
    <name evidence="1" type="ORF">V2H45_12195</name>
</gene>
<organism evidence="1 2">
    <name type="scientific">Tumidithrix elongata BACA0141</name>
    <dbReference type="NCBI Taxonomy" id="2716417"/>
    <lineage>
        <taxon>Bacteria</taxon>
        <taxon>Bacillati</taxon>
        <taxon>Cyanobacteriota</taxon>
        <taxon>Cyanophyceae</taxon>
        <taxon>Pseudanabaenales</taxon>
        <taxon>Pseudanabaenaceae</taxon>
        <taxon>Tumidithrix</taxon>
        <taxon>Tumidithrix elongata</taxon>
    </lineage>
</organism>